<dbReference type="InterPro" id="IPR019787">
    <property type="entry name" value="Znf_PHD-finger"/>
</dbReference>
<dbReference type="InterPro" id="IPR013083">
    <property type="entry name" value="Znf_RING/FYVE/PHD"/>
</dbReference>
<dbReference type="Pfam" id="PF13639">
    <property type="entry name" value="zf-RING_2"/>
    <property type="match status" value="1"/>
</dbReference>
<dbReference type="PANTHER" id="PTHR47177">
    <property type="entry name" value="F18C1.6 PROTEIN"/>
    <property type="match status" value="1"/>
</dbReference>
<evidence type="ECO:0000256" key="2">
    <source>
        <dbReference type="ARBA" id="ARBA00022771"/>
    </source>
</evidence>
<dbReference type="InterPro" id="IPR001965">
    <property type="entry name" value="Znf_PHD"/>
</dbReference>
<dbReference type="PANTHER" id="PTHR47177:SF3">
    <property type="entry name" value="F18C1.6 PROTEIN"/>
    <property type="match status" value="1"/>
</dbReference>
<feature type="domain" description="RING-type" evidence="6">
    <location>
        <begin position="37"/>
        <end position="77"/>
    </location>
</feature>
<feature type="region of interest" description="Disordered" evidence="5">
    <location>
        <begin position="1"/>
        <end position="22"/>
    </location>
</feature>
<dbReference type="InterPro" id="IPR001841">
    <property type="entry name" value="Znf_RING"/>
</dbReference>
<dbReference type="Pfam" id="PF00628">
    <property type="entry name" value="PHD"/>
    <property type="match status" value="1"/>
</dbReference>
<dbReference type="InterPro" id="IPR035441">
    <property type="entry name" value="TFIIS/LEDGF_dom_sf"/>
</dbReference>
<dbReference type="Gene3D" id="3.30.40.10">
    <property type="entry name" value="Zinc/RING finger domain, C3HC4 (zinc finger)"/>
    <property type="match status" value="2"/>
</dbReference>
<evidence type="ECO:0000256" key="5">
    <source>
        <dbReference type="SAM" id="MobiDB-lite"/>
    </source>
</evidence>
<dbReference type="PROSITE" id="PS50089">
    <property type="entry name" value="ZF_RING_2"/>
    <property type="match status" value="1"/>
</dbReference>
<organism evidence="7">
    <name type="scientific">Albugo laibachii Nc14</name>
    <dbReference type="NCBI Taxonomy" id="890382"/>
    <lineage>
        <taxon>Eukaryota</taxon>
        <taxon>Sar</taxon>
        <taxon>Stramenopiles</taxon>
        <taxon>Oomycota</taxon>
        <taxon>Peronosporomycetes</taxon>
        <taxon>Albuginales</taxon>
        <taxon>Albuginaceae</taxon>
        <taxon>Albugo</taxon>
    </lineage>
</organism>
<evidence type="ECO:0000256" key="3">
    <source>
        <dbReference type="ARBA" id="ARBA00022833"/>
    </source>
</evidence>
<reference evidence="7" key="1">
    <citation type="journal article" date="2011" name="PLoS Biol.">
        <title>Gene gain and loss during evolution of obligate parasitism in the white rust pathogen of Arabidopsis thaliana.</title>
        <authorList>
            <person name="Kemen E."/>
            <person name="Gardiner A."/>
            <person name="Schultz-Larsen T."/>
            <person name="Kemen A.C."/>
            <person name="Balmuth A.L."/>
            <person name="Robert-Seilaniantz A."/>
            <person name="Bailey K."/>
            <person name="Holub E."/>
            <person name="Studholme D.J."/>
            <person name="Maclean D."/>
            <person name="Jones J.D."/>
        </authorList>
    </citation>
    <scope>NUCLEOTIDE SEQUENCE</scope>
</reference>
<proteinExistence type="predicted"/>
<dbReference type="AlphaFoldDB" id="F0W230"/>
<keyword evidence="3" id="KW-0862">Zinc</keyword>
<gene>
    <name evidence="7" type="primary">AlNc14C8G1103</name>
    <name evidence="7" type="ORF">ALNC14_012520</name>
</gene>
<dbReference type="GO" id="GO:0008270">
    <property type="term" value="F:zinc ion binding"/>
    <property type="evidence" value="ECO:0007669"/>
    <property type="project" value="UniProtKB-KW"/>
</dbReference>
<dbReference type="SUPFAM" id="SSF57903">
    <property type="entry name" value="FYVE/PHD zinc finger"/>
    <property type="match status" value="1"/>
</dbReference>
<dbReference type="EMBL" id="FR824053">
    <property type="protein sequence ID" value="CCA15109.1"/>
    <property type="molecule type" value="Genomic_DNA"/>
</dbReference>
<dbReference type="SUPFAM" id="SSF57850">
    <property type="entry name" value="RING/U-box"/>
    <property type="match status" value="1"/>
</dbReference>
<accession>F0W230</accession>
<dbReference type="HOGENOM" id="CLU_027245_0_0_1"/>
<sequence>MSSERSEQVAAPTRSSQECSTQPESYTLQDSTNAHSCCICHEFVLAQQGSLPSCDHKFHFECIMTWSKITNLCPLCKQKFNHIYERDNAEVSVRIQEIEDCKQSYVPEVSSDELLATQLQLANDIRCEICGRGDDEGVLLVCEAEGCHQANHTYCIELAAIPESAWYCSQHQHVRGQRASDAIVRPAATVLARRRTRRFATLMSRFLQERGSDREQNFGVPRNRRRNQDSNRLAANYINRMSLELQQVQRRAERTRPLAGANLDRAVGPTRRVHPRRDSSRGDVSSTQPPREPLVGLSEVSLMEVVRRYRELENLMNDAVSSDNYASTVSLRIPKTARLRLISRVKAFFIALTAAEKRAVVKCGALSVLFSWIRTTTTDPNVARAENSHPQVLEGILSIMGTLPIEKEDFKQVTGLHRGMSDLADDANVNLSIRAKARELRDAYQSFHPPEIAVTTVTTFPIPCAPTITSTPEPSLPLPSIVRFSPSATPNAIKRIKTKRIVKDPSQSAAEYVKRKLYPYYKENNHKFSEDCYKRIVRKTTKTFISEVKSAKQNTESLIAYDGQLVQSAKMRLKKLLNRVYHDEMRSRAQT</sequence>
<keyword evidence="1" id="KW-0479">Metal-binding</keyword>
<dbReference type="SMART" id="SM00249">
    <property type="entry name" value="PHD"/>
    <property type="match status" value="1"/>
</dbReference>
<dbReference type="SMART" id="SM00184">
    <property type="entry name" value="RING"/>
    <property type="match status" value="1"/>
</dbReference>
<feature type="region of interest" description="Disordered" evidence="5">
    <location>
        <begin position="251"/>
        <end position="293"/>
    </location>
</feature>
<protein>
    <submittedName>
        <fullName evidence="7">Uncharacterized protein AlNc14C8G1103</fullName>
    </submittedName>
</protein>
<keyword evidence="2 4" id="KW-0863">Zinc-finger</keyword>
<evidence type="ECO:0000256" key="1">
    <source>
        <dbReference type="ARBA" id="ARBA00022723"/>
    </source>
</evidence>
<evidence type="ECO:0000259" key="6">
    <source>
        <dbReference type="PROSITE" id="PS50089"/>
    </source>
</evidence>
<name>F0W230_9STRA</name>
<reference evidence="7" key="2">
    <citation type="submission" date="2011-02" db="EMBL/GenBank/DDBJ databases">
        <authorList>
            <person name="MacLean D."/>
        </authorList>
    </citation>
    <scope>NUCLEOTIDE SEQUENCE</scope>
</reference>
<evidence type="ECO:0000256" key="4">
    <source>
        <dbReference type="PROSITE-ProRule" id="PRU00175"/>
    </source>
</evidence>
<dbReference type="InterPro" id="IPR011011">
    <property type="entry name" value="Znf_FYVE_PHD"/>
</dbReference>
<feature type="compositionally biased region" description="Polar residues" evidence="5">
    <location>
        <begin position="13"/>
        <end position="22"/>
    </location>
</feature>
<dbReference type="Gene3D" id="1.20.930.10">
    <property type="entry name" value="Conserved domain common to transcription factors TFIIS, elongin A, CRSP70"/>
    <property type="match status" value="1"/>
</dbReference>
<evidence type="ECO:0000313" key="7">
    <source>
        <dbReference type="EMBL" id="CCA15109.1"/>
    </source>
</evidence>